<dbReference type="RefSeq" id="WP_073257997.1">
    <property type="nucleotide sequence ID" value="NZ_FRCR01000013.1"/>
</dbReference>
<dbReference type="EMBL" id="FRCR01000013">
    <property type="protein sequence ID" value="SHM79673.1"/>
    <property type="molecule type" value="Genomic_DNA"/>
</dbReference>
<keyword evidence="3" id="KW-1185">Reference proteome</keyword>
<name>A0A1M7LNA7_9FIRM</name>
<dbReference type="Pfam" id="PF01261">
    <property type="entry name" value="AP_endonuc_2"/>
    <property type="match status" value="1"/>
</dbReference>
<proteinExistence type="predicted"/>
<dbReference type="STRING" id="447595.SAMN05660826_01973"/>
<dbReference type="Proteomes" id="UP000184375">
    <property type="component" value="Unassembled WGS sequence"/>
</dbReference>
<evidence type="ECO:0000313" key="2">
    <source>
        <dbReference type="EMBL" id="SHM79673.1"/>
    </source>
</evidence>
<dbReference type="InterPro" id="IPR036237">
    <property type="entry name" value="Xyl_isomerase-like_sf"/>
</dbReference>
<dbReference type="Gene3D" id="3.20.20.150">
    <property type="entry name" value="Divalent-metal-dependent TIM barrel enzymes"/>
    <property type="match status" value="1"/>
</dbReference>
<feature type="domain" description="Xylose isomerase-like TIM barrel" evidence="1">
    <location>
        <begin position="29"/>
        <end position="290"/>
    </location>
</feature>
<accession>A0A1M7LNA7</accession>
<evidence type="ECO:0000313" key="3">
    <source>
        <dbReference type="Proteomes" id="UP000184375"/>
    </source>
</evidence>
<evidence type="ECO:0000259" key="1">
    <source>
        <dbReference type="Pfam" id="PF01261"/>
    </source>
</evidence>
<reference evidence="3" key="1">
    <citation type="submission" date="2016-11" db="EMBL/GenBank/DDBJ databases">
        <authorList>
            <person name="Varghese N."/>
            <person name="Submissions S."/>
        </authorList>
    </citation>
    <scope>NUCLEOTIDE SEQUENCE [LARGE SCALE GENOMIC DNA]</scope>
    <source>
        <strain evidence="3">DSM 18802</strain>
    </source>
</reference>
<dbReference type="PANTHER" id="PTHR12110">
    <property type="entry name" value="HYDROXYPYRUVATE ISOMERASE"/>
    <property type="match status" value="1"/>
</dbReference>
<dbReference type="InterPro" id="IPR013022">
    <property type="entry name" value="Xyl_isomerase-like_TIM-brl"/>
</dbReference>
<dbReference type="SUPFAM" id="SSF51658">
    <property type="entry name" value="Xylose isomerase-like"/>
    <property type="match status" value="1"/>
</dbReference>
<dbReference type="PANTHER" id="PTHR12110:SF53">
    <property type="entry name" value="BLR5974 PROTEIN"/>
    <property type="match status" value="1"/>
</dbReference>
<gene>
    <name evidence="2" type="ORF">SAMN05660826_01973</name>
</gene>
<dbReference type="OrthoDB" id="9801960at2"/>
<keyword evidence="2" id="KW-0413">Isomerase</keyword>
<dbReference type="InterPro" id="IPR050312">
    <property type="entry name" value="IolE/XylAMocC-like"/>
</dbReference>
<organism evidence="2 3">
    <name type="scientific">Caldanaerovirga acetigignens</name>
    <dbReference type="NCBI Taxonomy" id="447595"/>
    <lineage>
        <taxon>Bacteria</taxon>
        <taxon>Bacillati</taxon>
        <taxon>Bacillota</taxon>
        <taxon>Clostridia</taxon>
        <taxon>Thermosediminibacterales</taxon>
        <taxon>Thermosediminibacteraceae</taxon>
        <taxon>Caldanaerovirga</taxon>
    </lineage>
</organism>
<protein>
    <submittedName>
        <fullName evidence="2">Sugar phosphate isomerase/epimerase</fullName>
    </submittedName>
</protein>
<dbReference type="GO" id="GO:0016853">
    <property type="term" value="F:isomerase activity"/>
    <property type="evidence" value="ECO:0007669"/>
    <property type="project" value="UniProtKB-KW"/>
</dbReference>
<sequence length="312" mass="35844">MAVKGFGINADAGRLDGNLEVLGHDLEYFQRVGFDYVEMPVHGVGAVLNGRLVPEQVKKIQSLLKRFPFRYTVHAPNPLNLMNFDEEKLHRELFKSSIEFAHAIGAEILVYHCGRYIAEEEFLLPHRRHVIEYEQQELMKRAEVELLREMADFAGERGVIICMENARPYLDGGFYCYGERLDLLVEQVRAINRKNVGITLDLGHAFLAARTYNFDLLEGIKLAKPYIKHLHVHDNFGKPNASYEKKQPELVATGRGDCHMPIGWGMIPFKEIFAMLDTYDGVLMQELRPRYMPYLYEALASARTLAREVGWI</sequence>
<dbReference type="AlphaFoldDB" id="A0A1M7LNA7"/>